<dbReference type="AlphaFoldDB" id="A0A512J2S7"/>
<dbReference type="Proteomes" id="UP000321960">
    <property type="component" value="Unassembled WGS sequence"/>
</dbReference>
<dbReference type="RefSeq" id="WP_238179379.1">
    <property type="nucleotide sequence ID" value="NZ_BPQW01000087.1"/>
</dbReference>
<keyword evidence="5" id="KW-1185">Reference proteome</keyword>
<evidence type="ECO:0000313" key="4">
    <source>
        <dbReference type="Proteomes" id="UP000321960"/>
    </source>
</evidence>
<name>A0A512J2S7_9HYPH</name>
<gene>
    <name evidence="3" type="ORF">GCM10007888_55890</name>
    <name evidence="2" type="ORF">MOX02_23130</name>
</gene>
<protein>
    <recommendedName>
        <fullName evidence="6">Lipoprotein</fullName>
    </recommendedName>
</protein>
<feature type="chain" id="PRO_5021849333" description="Lipoprotein" evidence="1">
    <location>
        <begin position="28"/>
        <end position="141"/>
    </location>
</feature>
<evidence type="ECO:0000313" key="3">
    <source>
        <dbReference type="EMBL" id="GLS67206.1"/>
    </source>
</evidence>
<feature type="signal peptide" evidence="1">
    <location>
        <begin position="1"/>
        <end position="27"/>
    </location>
</feature>
<reference evidence="5" key="2">
    <citation type="journal article" date="2019" name="Int. J. Syst. Evol. Microbiol.">
        <title>The Global Catalogue of Microorganisms (GCM) 10K type strain sequencing project: providing services to taxonomists for standard genome sequencing and annotation.</title>
        <authorList>
            <consortium name="The Broad Institute Genomics Platform"/>
            <consortium name="The Broad Institute Genome Sequencing Center for Infectious Disease"/>
            <person name="Wu L."/>
            <person name="Ma J."/>
        </authorList>
    </citation>
    <scope>NUCLEOTIDE SEQUENCE [LARGE SCALE GENOMIC DNA]</scope>
    <source>
        <strain evidence="5">NBRC 107715</strain>
    </source>
</reference>
<evidence type="ECO:0000313" key="2">
    <source>
        <dbReference type="EMBL" id="GEP04275.1"/>
    </source>
</evidence>
<reference evidence="2 4" key="3">
    <citation type="submission" date="2019-07" db="EMBL/GenBank/DDBJ databases">
        <title>Whole genome shotgun sequence of Methylobacterium oxalidis NBRC 107715.</title>
        <authorList>
            <person name="Hosoyama A."/>
            <person name="Uohara A."/>
            <person name="Ohji S."/>
            <person name="Ichikawa N."/>
        </authorList>
    </citation>
    <scope>NUCLEOTIDE SEQUENCE [LARGE SCALE GENOMIC DNA]</scope>
    <source>
        <strain evidence="2 4">NBRC 107715</strain>
    </source>
</reference>
<reference evidence="3" key="4">
    <citation type="submission" date="2023-01" db="EMBL/GenBank/DDBJ databases">
        <title>Draft genome sequence of Methylobacterium oxalidis strain NBRC 107715.</title>
        <authorList>
            <person name="Sun Q."/>
            <person name="Mori K."/>
        </authorList>
    </citation>
    <scope>NUCLEOTIDE SEQUENCE</scope>
    <source>
        <strain evidence="3">NBRC 107715</strain>
    </source>
</reference>
<keyword evidence="1" id="KW-0732">Signal</keyword>
<comment type="caution">
    <text evidence="2">The sequence shown here is derived from an EMBL/GenBank/DDBJ whole genome shotgun (WGS) entry which is preliminary data.</text>
</comment>
<proteinExistence type="predicted"/>
<evidence type="ECO:0000256" key="1">
    <source>
        <dbReference type="SAM" id="SignalP"/>
    </source>
</evidence>
<sequence>MRMVIGIALSLACASPVVLPVVSPALAQTRRALICSEEVSVRLSEPAKPDAPRTEEIDRRSFSLTSGGDTLNLISAGKSEFYECQKVTPRLNEGRPRNTMKCQNGIYFLTLDFSQLKFAKSQMNPESMSDVSISYGSCRFP</sequence>
<dbReference type="EMBL" id="BSPK01000111">
    <property type="protein sequence ID" value="GLS67206.1"/>
    <property type="molecule type" value="Genomic_DNA"/>
</dbReference>
<dbReference type="Proteomes" id="UP001156856">
    <property type="component" value="Unassembled WGS sequence"/>
</dbReference>
<accession>A0A512J2S7</accession>
<reference evidence="3" key="1">
    <citation type="journal article" date="2014" name="Int. J. Syst. Evol. Microbiol.">
        <title>Complete genome of a new Firmicutes species belonging to the dominant human colonic microbiota ('Ruminococcus bicirculans') reveals two chromosomes and a selective capacity to utilize plant glucans.</title>
        <authorList>
            <consortium name="NISC Comparative Sequencing Program"/>
            <person name="Wegmann U."/>
            <person name="Louis P."/>
            <person name="Goesmann A."/>
            <person name="Henrissat B."/>
            <person name="Duncan S.H."/>
            <person name="Flint H.J."/>
        </authorList>
    </citation>
    <scope>NUCLEOTIDE SEQUENCE</scope>
    <source>
        <strain evidence="3">NBRC 107715</strain>
    </source>
</reference>
<evidence type="ECO:0008006" key="6">
    <source>
        <dbReference type="Google" id="ProtNLM"/>
    </source>
</evidence>
<evidence type="ECO:0000313" key="5">
    <source>
        <dbReference type="Proteomes" id="UP001156856"/>
    </source>
</evidence>
<dbReference type="EMBL" id="BJZU01000043">
    <property type="protein sequence ID" value="GEP04275.1"/>
    <property type="molecule type" value="Genomic_DNA"/>
</dbReference>
<organism evidence="2 4">
    <name type="scientific">Methylobacterium oxalidis</name>
    <dbReference type="NCBI Taxonomy" id="944322"/>
    <lineage>
        <taxon>Bacteria</taxon>
        <taxon>Pseudomonadati</taxon>
        <taxon>Pseudomonadota</taxon>
        <taxon>Alphaproteobacteria</taxon>
        <taxon>Hyphomicrobiales</taxon>
        <taxon>Methylobacteriaceae</taxon>
        <taxon>Methylobacterium</taxon>
    </lineage>
</organism>